<name>A0A0B7AQM8_9EUPU</name>
<dbReference type="EMBL" id="HACG01036022">
    <property type="protein sequence ID" value="CEK82887.1"/>
    <property type="molecule type" value="Transcribed_RNA"/>
</dbReference>
<evidence type="ECO:0000313" key="2">
    <source>
        <dbReference type="EMBL" id="CEK82887.1"/>
    </source>
</evidence>
<feature type="region of interest" description="Disordered" evidence="1">
    <location>
        <begin position="36"/>
        <end position="63"/>
    </location>
</feature>
<sequence length="63" mass="7680">MLQIRMRTLKYFGYIKRHERLRKTIMEGGMPAKRREIPRRRWIQDTTDDLSMTAAERRRTSGL</sequence>
<protein>
    <submittedName>
        <fullName evidence="2">Uncharacterized protein</fullName>
    </submittedName>
</protein>
<organism evidence="2">
    <name type="scientific">Arion vulgaris</name>
    <dbReference type="NCBI Taxonomy" id="1028688"/>
    <lineage>
        <taxon>Eukaryota</taxon>
        <taxon>Metazoa</taxon>
        <taxon>Spiralia</taxon>
        <taxon>Lophotrochozoa</taxon>
        <taxon>Mollusca</taxon>
        <taxon>Gastropoda</taxon>
        <taxon>Heterobranchia</taxon>
        <taxon>Euthyneura</taxon>
        <taxon>Panpulmonata</taxon>
        <taxon>Eupulmonata</taxon>
        <taxon>Stylommatophora</taxon>
        <taxon>Helicina</taxon>
        <taxon>Arionoidea</taxon>
        <taxon>Arionidae</taxon>
        <taxon>Arion</taxon>
    </lineage>
</organism>
<evidence type="ECO:0000256" key="1">
    <source>
        <dbReference type="SAM" id="MobiDB-lite"/>
    </source>
</evidence>
<reference evidence="2" key="1">
    <citation type="submission" date="2014-12" db="EMBL/GenBank/DDBJ databases">
        <title>Insight into the proteome of Arion vulgaris.</title>
        <authorList>
            <person name="Aradska J."/>
            <person name="Bulat T."/>
            <person name="Smidak R."/>
            <person name="Sarate P."/>
            <person name="Gangsoo J."/>
            <person name="Sialana F."/>
            <person name="Bilban M."/>
            <person name="Lubec G."/>
        </authorList>
    </citation>
    <scope>NUCLEOTIDE SEQUENCE</scope>
    <source>
        <tissue evidence="2">Skin</tissue>
    </source>
</reference>
<dbReference type="AlphaFoldDB" id="A0A0B7AQM8"/>
<gene>
    <name evidence="2" type="primary">ORF134068</name>
</gene>
<proteinExistence type="predicted"/>
<accession>A0A0B7AQM8</accession>